<reference evidence="12 13" key="1">
    <citation type="submission" date="2019-12" db="EMBL/GenBank/DDBJ databases">
        <authorList>
            <person name="Li M."/>
        </authorList>
    </citation>
    <scope>NUCLEOTIDE SEQUENCE [LARGE SCALE GENOMIC DNA]</scope>
    <source>
        <strain evidence="12 13">GBMRC 2046</strain>
    </source>
</reference>
<dbReference type="GO" id="GO:0005737">
    <property type="term" value="C:cytoplasm"/>
    <property type="evidence" value="ECO:0007669"/>
    <property type="project" value="UniProtKB-SubCell"/>
</dbReference>
<evidence type="ECO:0000256" key="1">
    <source>
        <dbReference type="ARBA" id="ARBA00004496"/>
    </source>
</evidence>
<comment type="similarity">
    <text evidence="2 7">Belongs to the peptidase S41B family.</text>
</comment>
<keyword evidence="10" id="KW-0732">Signal</keyword>
<dbReference type="Gene3D" id="2.120.10.30">
    <property type="entry name" value="TolB, C-terminal domain"/>
    <property type="match status" value="2"/>
</dbReference>
<comment type="subcellular location">
    <subcellularLocation>
        <location evidence="1 7">Cytoplasm</location>
    </subcellularLocation>
</comment>
<evidence type="ECO:0000256" key="2">
    <source>
        <dbReference type="ARBA" id="ARBA00008524"/>
    </source>
</evidence>
<feature type="chain" id="PRO_5031351626" description="Tricorn protease homolog" evidence="10">
    <location>
        <begin position="27"/>
        <end position="1089"/>
    </location>
</feature>
<accession>A0A7X3LS67</accession>
<keyword evidence="13" id="KW-1185">Reference proteome</keyword>
<name>A0A7X3LS67_9HYPH</name>
<proteinExistence type="inferred from homology"/>
<dbReference type="GO" id="GO:0006508">
    <property type="term" value="P:proteolysis"/>
    <property type="evidence" value="ECO:0007669"/>
    <property type="project" value="UniProtKB-UniRule"/>
</dbReference>
<dbReference type="Gene3D" id="2.30.42.10">
    <property type="match status" value="1"/>
</dbReference>
<dbReference type="GO" id="GO:0008236">
    <property type="term" value="F:serine-type peptidase activity"/>
    <property type="evidence" value="ECO:0007669"/>
    <property type="project" value="UniProtKB-UniRule"/>
</dbReference>
<evidence type="ECO:0000256" key="8">
    <source>
        <dbReference type="PIRSR" id="PIRSR036421-1"/>
    </source>
</evidence>
<evidence type="ECO:0000256" key="3">
    <source>
        <dbReference type="ARBA" id="ARBA00022490"/>
    </source>
</evidence>
<protein>
    <recommendedName>
        <fullName evidence="7">Tricorn protease homolog</fullName>
        <ecNumber evidence="7">3.4.21.-</ecNumber>
    </recommendedName>
</protein>
<dbReference type="SUPFAM" id="SSF50156">
    <property type="entry name" value="PDZ domain-like"/>
    <property type="match status" value="1"/>
</dbReference>
<keyword evidence="3 7" id="KW-0963">Cytoplasm</keyword>
<evidence type="ECO:0000256" key="7">
    <source>
        <dbReference type="PIRNR" id="PIRNR036421"/>
    </source>
</evidence>
<dbReference type="InterPro" id="IPR036034">
    <property type="entry name" value="PDZ_sf"/>
</dbReference>
<dbReference type="Proteomes" id="UP000433101">
    <property type="component" value="Unassembled WGS sequence"/>
</dbReference>
<dbReference type="Pfam" id="PF03572">
    <property type="entry name" value="Peptidase_S41"/>
    <property type="match status" value="1"/>
</dbReference>
<dbReference type="Pfam" id="PF14684">
    <property type="entry name" value="Tricorn_C1"/>
    <property type="match status" value="1"/>
</dbReference>
<evidence type="ECO:0000256" key="9">
    <source>
        <dbReference type="PIRSR" id="PIRSR036421-3"/>
    </source>
</evidence>
<dbReference type="Pfam" id="PF26550">
    <property type="entry name" value="Tricorn_2nd"/>
    <property type="match status" value="1"/>
</dbReference>
<evidence type="ECO:0000256" key="6">
    <source>
        <dbReference type="ARBA" id="ARBA00022825"/>
    </source>
</evidence>
<dbReference type="SUPFAM" id="SSF52096">
    <property type="entry name" value="ClpP/crotonase"/>
    <property type="match status" value="1"/>
</dbReference>
<keyword evidence="6 7" id="KW-0720">Serine protease</keyword>
<feature type="domain" description="PDZ" evidence="11">
    <location>
        <begin position="775"/>
        <end position="837"/>
    </location>
</feature>
<dbReference type="EMBL" id="WUMV01000002">
    <property type="protein sequence ID" value="MXN64105.1"/>
    <property type="molecule type" value="Genomic_DNA"/>
</dbReference>
<evidence type="ECO:0000256" key="4">
    <source>
        <dbReference type="ARBA" id="ARBA00022670"/>
    </source>
</evidence>
<evidence type="ECO:0000313" key="12">
    <source>
        <dbReference type="EMBL" id="MXN64105.1"/>
    </source>
</evidence>
<dbReference type="InterPro" id="IPR011042">
    <property type="entry name" value="6-blade_b-propeller_TolB-like"/>
</dbReference>
<dbReference type="InterPro" id="IPR001478">
    <property type="entry name" value="PDZ"/>
</dbReference>
<feature type="active site" description="Charge relay system" evidence="8">
    <location>
        <position position="1049"/>
    </location>
</feature>
<dbReference type="PANTHER" id="PTHR43253">
    <property type="entry name" value="TRICORN PROTEASE HOMOLOG 2-RELATED"/>
    <property type="match status" value="1"/>
</dbReference>
<feature type="signal peptide" evidence="10">
    <location>
        <begin position="1"/>
        <end position="26"/>
    </location>
</feature>
<evidence type="ECO:0000313" key="13">
    <source>
        <dbReference type="Proteomes" id="UP000433101"/>
    </source>
</evidence>
<dbReference type="PROSITE" id="PS50106">
    <property type="entry name" value="PDZ"/>
    <property type="match status" value="1"/>
</dbReference>
<evidence type="ECO:0000256" key="10">
    <source>
        <dbReference type="SAM" id="SignalP"/>
    </source>
</evidence>
<dbReference type="Pfam" id="PF26549">
    <property type="entry name" value="Tricorn_N"/>
    <property type="match status" value="1"/>
</dbReference>
<dbReference type="RefSeq" id="WP_160774364.1">
    <property type="nucleotide sequence ID" value="NZ_WUMV01000002.1"/>
</dbReference>
<comment type="caution">
    <text evidence="12">The sequence shown here is derived from an EMBL/GenBank/DDBJ whole genome shotgun (WGS) entry which is preliminary data.</text>
</comment>
<dbReference type="PANTHER" id="PTHR43253:SF1">
    <property type="entry name" value="TRICORN PROTEASE HOMOLOG 2-RELATED"/>
    <property type="match status" value="1"/>
</dbReference>
<evidence type="ECO:0000256" key="5">
    <source>
        <dbReference type="ARBA" id="ARBA00022801"/>
    </source>
</evidence>
<gene>
    <name evidence="12" type="ORF">GR183_04255</name>
</gene>
<keyword evidence="4 7" id="KW-0645">Protease</keyword>
<dbReference type="PIRSF" id="PIRSF036421">
    <property type="entry name" value="Tricorn_protease"/>
    <property type="match status" value="1"/>
</dbReference>
<feature type="active site" description="Charge relay system" evidence="8">
    <location>
        <position position="774"/>
    </location>
</feature>
<sequence>MRMRFGLVLGLSCLAIGTGICPQTAAAQAGASERPYWMRDVAISPDGTQIAFSYRGQIFVVPAEGGDALPLTERQFYSTHPVWSPDSSAIAFASDRHNKNDVFVMPAEGGEIKRLTYHSAGEIPLAFSPGGTRVFFNAERLGDPEINFLQGFAGNFGQVYSVPVTGGREHLEMPFAAPQAAISPNGQFLAYRKVNGLEVEWRKGDISDQTSDIWIYDFDVGKHHQLTTHRGNDRSPVWSSDGTRIIFASEMPESGMADPDARPGTFNVWSIAADGKSAPERLTAHDTLPVRFVSTADDGTIVYTYDTEIWRLAPGAKTPERVNVRIRQGTMASGAFFVKLNGQTSEMKVSPNGKELAIVARGDVFTVSLENGQTKRITATPQTERSIDFSPDGRKLLYAAEREGDWDLYETEIARENDATFTDALELKERALLDTDTDALQPLYSPDGKRVAYRDDRNAIRVLDIESRNSVEVLPDSAAYSYSEGDLSHAWSPDGKHIVTSTGFGLGNLEVELVDAEGKAPRVKVSDSGFADMKPQFSADGTIVYWATDRFSTRNLDEQTASPDYFAAFLTNDAYQAFKGARKEAAGGEKTAEAATTAEIRDDIEGLRYRKARLSSMIPYVQFARLTPDNKRLILVAYQPTIGMVGYAVDTRTQAPRQLFARAPNPSEVFATDKDVKALYVLSAATIDRYDLASGAKSSIPFEIEAAYDFQAEMEYIFDHQWRLVKSKFYDANMHGVDWEKMHDLYAKYLPHISHWEDFAELMAELQGELNASHMYTQFKNEKSFWDKTATLGVFYESAHKGAGVKIQEILAGGPADFAGGALKAGAVILSVDGKEIGAGTDIYPLLDRKAGKKVMLKIRPVGGDGEVEQIVVPDELALEGHLAYLRWIDQRQAIVERLSNGRLGYAHVAAMNDGEFRKTYGVLMGRYRDAEAAIIDVRFNIGGLLHDQLTAFLTGERHSGLVTRNGVDLGTSPYWRWAKPTALLANAYSYSDGSVFPYYYIREKLGPSVGARVPGTGTAVLSAPQQEQRLSLAVAQIGFRTQEGEFFENREIVPDEVVYNDPNSIMEGRDLQLERVVELMLEALDKKR</sequence>
<comment type="function">
    <text evidence="7">Degrades oligopeptides.</text>
</comment>
<organism evidence="12 13">
    <name type="scientific">Stappia sediminis</name>
    <dbReference type="NCBI Taxonomy" id="2692190"/>
    <lineage>
        <taxon>Bacteria</taxon>
        <taxon>Pseudomonadati</taxon>
        <taxon>Pseudomonadota</taxon>
        <taxon>Alphaproteobacteria</taxon>
        <taxon>Hyphomicrobiales</taxon>
        <taxon>Stappiaceae</taxon>
        <taxon>Stappia</taxon>
    </lineage>
</organism>
<dbReference type="InterPro" id="IPR005151">
    <property type="entry name" value="Tail-specific_protease"/>
</dbReference>
<dbReference type="EC" id="3.4.21.-" evidence="7"/>
<dbReference type="SUPFAM" id="SSF82171">
    <property type="entry name" value="DPP6 N-terminal domain-like"/>
    <property type="match status" value="2"/>
</dbReference>
<feature type="active site" description="Nucleophile" evidence="8">
    <location>
        <position position="992"/>
    </location>
</feature>
<dbReference type="Pfam" id="PF14685">
    <property type="entry name" value="PDZ_Tricorn"/>
    <property type="match status" value="1"/>
</dbReference>
<feature type="site" description="Transition state stabilizer; via amide nitrogen" evidence="9">
    <location>
        <position position="993"/>
    </location>
</feature>
<dbReference type="Gene3D" id="3.90.226.10">
    <property type="entry name" value="2-enoyl-CoA Hydratase, Chain A, domain 1"/>
    <property type="match status" value="1"/>
</dbReference>
<dbReference type="InterPro" id="IPR029045">
    <property type="entry name" value="ClpP/crotonase-like_dom_sf"/>
</dbReference>
<dbReference type="InterPro" id="IPR029414">
    <property type="entry name" value="Tricorn_PDZ"/>
</dbReference>
<dbReference type="InterPro" id="IPR028204">
    <property type="entry name" value="Tricorn_C1"/>
</dbReference>
<dbReference type="Gene3D" id="3.30.750.44">
    <property type="match status" value="1"/>
</dbReference>
<dbReference type="Gene3D" id="2.120.10.60">
    <property type="entry name" value="Tricorn protease N-terminal domain"/>
    <property type="match status" value="1"/>
</dbReference>
<dbReference type="CDD" id="cd07562">
    <property type="entry name" value="Peptidase_S41_TRI"/>
    <property type="match status" value="1"/>
</dbReference>
<dbReference type="AlphaFoldDB" id="A0A7X3LS67"/>
<keyword evidence="5 7" id="KW-0378">Hydrolase</keyword>
<evidence type="ECO:0000259" key="11">
    <source>
        <dbReference type="PROSITE" id="PS50106"/>
    </source>
</evidence>
<dbReference type="InterPro" id="IPR012393">
    <property type="entry name" value="Tricorn_protease"/>
</dbReference>
<dbReference type="SMART" id="SM00228">
    <property type="entry name" value="PDZ"/>
    <property type="match status" value="1"/>
</dbReference>